<proteinExistence type="predicted"/>
<sequence>MNPLFKLVLKVMSSPKINMQEDYPWVRKLQHFFTGRPLRENYHILDREIYSADGTHHIPVRIFYPEKKKTNDVLLFFHGGGWVIGDIDTYTKPCINMADLTGRIVYSVDYRLAPEHPFPAGLEDCYRVAEILLDHLERTGLTNYSQITLIGDSAGGNLTAAVSLLLRDKGKTIPAKQILIYPVTYWDHTEQSPYRSVQTKGFDYGLTAKKVQDYMEMYQPDIEKRKSPYVSPLMAEDLTRQPKTLILTAENDPLRDEGEAYGEALRQAGNNVKTYRLNKSVHDFITYPKFTRQIKEAYQVINQFLDE</sequence>
<evidence type="ECO:0000313" key="4">
    <source>
        <dbReference type="Proteomes" id="UP000198668"/>
    </source>
</evidence>
<protein>
    <submittedName>
        <fullName evidence="3">Acetyl esterase/lipase</fullName>
    </submittedName>
</protein>
<evidence type="ECO:0000256" key="1">
    <source>
        <dbReference type="ARBA" id="ARBA00022801"/>
    </source>
</evidence>
<dbReference type="InterPro" id="IPR050300">
    <property type="entry name" value="GDXG_lipolytic_enzyme"/>
</dbReference>
<accession>A0A1I3DD37</accession>
<feature type="domain" description="Alpha/beta hydrolase fold-3" evidence="2">
    <location>
        <begin position="74"/>
        <end position="285"/>
    </location>
</feature>
<dbReference type="AlphaFoldDB" id="A0A1I3DD37"/>
<dbReference type="SUPFAM" id="SSF53474">
    <property type="entry name" value="alpha/beta-Hydrolases"/>
    <property type="match status" value="1"/>
</dbReference>
<reference evidence="3 4" key="1">
    <citation type="submission" date="2016-10" db="EMBL/GenBank/DDBJ databases">
        <authorList>
            <person name="de Groot N.N."/>
        </authorList>
    </citation>
    <scope>NUCLEOTIDE SEQUENCE [LARGE SCALE GENOMIC DNA]</scope>
    <source>
        <strain evidence="3 4">DSM 27630</strain>
    </source>
</reference>
<keyword evidence="4" id="KW-1185">Reference proteome</keyword>
<gene>
    <name evidence="3" type="ORF">SAMN04489868_13424</name>
</gene>
<dbReference type="Gene3D" id="3.40.50.1820">
    <property type="entry name" value="alpha/beta hydrolase"/>
    <property type="match status" value="1"/>
</dbReference>
<dbReference type="OrthoDB" id="9815425at2"/>
<dbReference type="GO" id="GO:0016787">
    <property type="term" value="F:hydrolase activity"/>
    <property type="evidence" value="ECO:0007669"/>
    <property type="project" value="UniProtKB-KW"/>
</dbReference>
<dbReference type="EMBL" id="FOQE01000034">
    <property type="protein sequence ID" value="SFH84680.1"/>
    <property type="molecule type" value="Genomic_DNA"/>
</dbReference>
<dbReference type="Proteomes" id="UP000198668">
    <property type="component" value="Unassembled WGS sequence"/>
</dbReference>
<organism evidence="3 4">
    <name type="scientific">Pisciglobus halotolerans</name>
    <dbReference type="NCBI Taxonomy" id="745365"/>
    <lineage>
        <taxon>Bacteria</taxon>
        <taxon>Bacillati</taxon>
        <taxon>Bacillota</taxon>
        <taxon>Bacilli</taxon>
        <taxon>Lactobacillales</taxon>
        <taxon>Carnobacteriaceae</taxon>
    </lineage>
</organism>
<dbReference type="PANTHER" id="PTHR48081">
    <property type="entry name" value="AB HYDROLASE SUPERFAMILY PROTEIN C4A8.06C"/>
    <property type="match status" value="1"/>
</dbReference>
<evidence type="ECO:0000259" key="2">
    <source>
        <dbReference type="Pfam" id="PF07859"/>
    </source>
</evidence>
<dbReference type="Pfam" id="PF07859">
    <property type="entry name" value="Abhydrolase_3"/>
    <property type="match status" value="1"/>
</dbReference>
<keyword evidence="1" id="KW-0378">Hydrolase</keyword>
<dbReference type="InterPro" id="IPR013094">
    <property type="entry name" value="AB_hydrolase_3"/>
</dbReference>
<dbReference type="PANTHER" id="PTHR48081:SF8">
    <property type="entry name" value="ALPHA_BETA HYDROLASE FOLD-3 DOMAIN-CONTAINING PROTEIN-RELATED"/>
    <property type="match status" value="1"/>
</dbReference>
<name>A0A1I3DD37_9LACT</name>
<dbReference type="InterPro" id="IPR029058">
    <property type="entry name" value="AB_hydrolase_fold"/>
</dbReference>
<evidence type="ECO:0000313" key="3">
    <source>
        <dbReference type="EMBL" id="SFH84680.1"/>
    </source>
</evidence>